<organism evidence="2 3">
    <name type="scientific">Novosphingobium fuchskuhlense</name>
    <dbReference type="NCBI Taxonomy" id="1117702"/>
    <lineage>
        <taxon>Bacteria</taxon>
        <taxon>Pseudomonadati</taxon>
        <taxon>Pseudomonadota</taxon>
        <taxon>Alphaproteobacteria</taxon>
        <taxon>Sphingomonadales</taxon>
        <taxon>Sphingomonadaceae</taxon>
        <taxon>Novosphingobium</taxon>
    </lineage>
</organism>
<name>A0A124JUB2_9SPHN</name>
<feature type="transmembrane region" description="Helical" evidence="1">
    <location>
        <begin position="12"/>
        <end position="30"/>
    </location>
</feature>
<protein>
    <submittedName>
        <fullName evidence="2">Uncharacterized protein</fullName>
    </submittedName>
</protein>
<sequence>MKLWPRARMEKAIRKLIPIAALITGALWLGGRVGFFPLTKDTVSALQGGWFALFWIDVLLRARARQLGEADPTLDEPSPAFILTILIVMTGAADVFASLKGSADASTNVPYLILVGTILLALLGYTLASRHRDRIGEARFKMPPKPD</sequence>
<accession>A0A124JUB2</accession>
<dbReference type="EMBL" id="LLZS01000007">
    <property type="protein sequence ID" value="KUR71045.1"/>
    <property type="molecule type" value="Genomic_DNA"/>
</dbReference>
<comment type="caution">
    <text evidence="2">The sequence shown here is derived from an EMBL/GenBank/DDBJ whole genome shotgun (WGS) entry which is preliminary data.</text>
</comment>
<evidence type="ECO:0000313" key="2">
    <source>
        <dbReference type="EMBL" id="KUR71045.1"/>
    </source>
</evidence>
<feature type="transmembrane region" description="Helical" evidence="1">
    <location>
        <begin position="111"/>
        <end position="128"/>
    </location>
</feature>
<reference evidence="2 3" key="1">
    <citation type="submission" date="2015-10" db="EMBL/GenBank/DDBJ databases">
        <title>Draft genome sequence of Novosphingobium fuchskuhlense DSM 25065 isolated from a surface water sample of the southwest basin of Lake Grosse Fuchskuhle.</title>
        <authorList>
            <person name="Ruckert C."/>
            <person name="Winkler A."/>
            <person name="Glaeser J."/>
            <person name="Grossart H.-P."/>
            <person name="Kalinowski J."/>
            <person name="Glaeser S."/>
        </authorList>
    </citation>
    <scope>NUCLEOTIDE SEQUENCE [LARGE SCALE GENOMIC DNA]</scope>
    <source>
        <strain evidence="2 3">FNE08-7</strain>
    </source>
</reference>
<evidence type="ECO:0000256" key="1">
    <source>
        <dbReference type="SAM" id="Phobius"/>
    </source>
</evidence>
<keyword evidence="1" id="KW-0472">Membrane</keyword>
<dbReference type="Proteomes" id="UP000058012">
    <property type="component" value="Unassembled WGS sequence"/>
</dbReference>
<proteinExistence type="predicted"/>
<dbReference type="STRING" id="1117702.AQZ52_10140"/>
<gene>
    <name evidence="2" type="ORF">AQZ52_10140</name>
</gene>
<feature type="transmembrane region" description="Helical" evidence="1">
    <location>
        <begin position="80"/>
        <end position="99"/>
    </location>
</feature>
<evidence type="ECO:0000313" key="3">
    <source>
        <dbReference type="Proteomes" id="UP000058012"/>
    </source>
</evidence>
<dbReference type="AlphaFoldDB" id="A0A124JUB2"/>
<feature type="transmembrane region" description="Helical" evidence="1">
    <location>
        <begin position="42"/>
        <end position="60"/>
    </location>
</feature>
<keyword evidence="3" id="KW-1185">Reference proteome</keyword>
<keyword evidence="1" id="KW-1133">Transmembrane helix</keyword>
<keyword evidence="1" id="KW-0812">Transmembrane</keyword>
<dbReference type="RefSeq" id="WP_067909999.1">
    <property type="nucleotide sequence ID" value="NZ_KQ954245.1"/>
</dbReference>